<name>A0ABD0KTS1_9CAEN</name>
<comment type="caution">
    <text evidence="1">The sequence shown here is derived from an EMBL/GenBank/DDBJ whole genome shotgun (WGS) entry which is preliminary data.</text>
</comment>
<organism evidence="1 2">
    <name type="scientific">Batillaria attramentaria</name>
    <dbReference type="NCBI Taxonomy" id="370345"/>
    <lineage>
        <taxon>Eukaryota</taxon>
        <taxon>Metazoa</taxon>
        <taxon>Spiralia</taxon>
        <taxon>Lophotrochozoa</taxon>
        <taxon>Mollusca</taxon>
        <taxon>Gastropoda</taxon>
        <taxon>Caenogastropoda</taxon>
        <taxon>Sorbeoconcha</taxon>
        <taxon>Cerithioidea</taxon>
        <taxon>Batillariidae</taxon>
        <taxon>Batillaria</taxon>
    </lineage>
</organism>
<dbReference type="EMBL" id="JACVVK020000129">
    <property type="protein sequence ID" value="KAK7490182.1"/>
    <property type="molecule type" value="Genomic_DNA"/>
</dbReference>
<sequence>MACRFGLGLSPRKSSMGAGFRAENPVHQQVKFRHRGEALCGIIAGDRRFAPLPPSHEPCRLGVRGERETDDAAAGTRPQQSLYCWGFQIHNCRQFGFHH</sequence>
<dbReference type="AlphaFoldDB" id="A0ABD0KTS1"/>
<protein>
    <submittedName>
        <fullName evidence="1">Uncharacterized protein</fullName>
    </submittedName>
</protein>
<evidence type="ECO:0000313" key="2">
    <source>
        <dbReference type="Proteomes" id="UP001519460"/>
    </source>
</evidence>
<evidence type="ECO:0000313" key="1">
    <source>
        <dbReference type="EMBL" id="KAK7490182.1"/>
    </source>
</evidence>
<keyword evidence="2" id="KW-1185">Reference proteome</keyword>
<reference evidence="1 2" key="1">
    <citation type="journal article" date="2023" name="Sci. Data">
        <title>Genome assembly of the Korean intertidal mud-creeper Batillaria attramentaria.</title>
        <authorList>
            <person name="Patra A.K."/>
            <person name="Ho P.T."/>
            <person name="Jun S."/>
            <person name="Lee S.J."/>
            <person name="Kim Y."/>
            <person name="Won Y.J."/>
        </authorList>
    </citation>
    <scope>NUCLEOTIDE SEQUENCE [LARGE SCALE GENOMIC DNA]</scope>
    <source>
        <strain evidence="1">Wonlab-2016</strain>
    </source>
</reference>
<gene>
    <name evidence="1" type="ORF">BaRGS_00018527</name>
</gene>
<proteinExistence type="predicted"/>
<dbReference type="Proteomes" id="UP001519460">
    <property type="component" value="Unassembled WGS sequence"/>
</dbReference>
<accession>A0ABD0KTS1</accession>